<evidence type="ECO:0000256" key="1">
    <source>
        <dbReference type="ARBA" id="ARBA00004300"/>
    </source>
</evidence>
<dbReference type="SUPFAM" id="SSF90257">
    <property type="entry name" value="Myosin rod fragments"/>
    <property type="match status" value="1"/>
</dbReference>
<name>A0A226E5G7_FOLCA</name>
<comment type="subcellular location">
    <subcellularLocation>
        <location evidence="1">Cytoplasm</location>
        <location evidence="1">Cytoskeleton</location>
        <location evidence="1">Microtubule organizing center</location>
        <location evidence="1">Centrosome</location>
    </subcellularLocation>
</comment>
<reference evidence="9 10" key="1">
    <citation type="submission" date="2015-12" db="EMBL/GenBank/DDBJ databases">
        <title>The genome of Folsomia candida.</title>
        <authorList>
            <person name="Faddeeva A."/>
            <person name="Derks M.F."/>
            <person name="Anvar Y."/>
            <person name="Smit S."/>
            <person name="Van Straalen N."/>
            <person name="Roelofs D."/>
        </authorList>
    </citation>
    <scope>NUCLEOTIDE SEQUENCE [LARGE SCALE GENOMIC DNA]</scope>
    <source>
        <strain evidence="9 10">VU population</strain>
        <tissue evidence="9">Whole body</tissue>
    </source>
</reference>
<dbReference type="Gene3D" id="2.170.210.20">
    <property type="entry name" value="Spindle assembly abnormal protein 6, N-terminal domain"/>
    <property type="match status" value="1"/>
</dbReference>
<protein>
    <submittedName>
        <fullName evidence="9">Spindle assembly abnormal protein 6</fullName>
    </submittedName>
</protein>
<dbReference type="OrthoDB" id="49058at2759"/>
<evidence type="ECO:0000256" key="7">
    <source>
        <dbReference type="SAM" id="MobiDB-lite"/>
    </source>
</evidence>
<evidence type="ECO:0000259" key="8">
    <source>
        <dbReference type="Pfam" id="PF16531"/>
    </source>
</evidence>
<dbReference type="CDD" id="cd10142">
    <property type="entry name" value="HD_SAS6_N"/>
    <property type="match status" value="1"/>
</dbReference>
<dbReference type="STRING" id="158441.A0A226E5G7"/>
<dbReference type="Proteomes" id="UP000198287">
    <property type="component" value="Unassembled WGS sequence"/>
</dbReference>
<dbReference type="PANTHER" id="PTHR44281:SF2">
    <property type="entry name" value="SPINDLE ASSEMBLY ABNORMAL PROTEIN 6 HOMOLOG"/>
    <property type="match status" value="1"/>
</dbReference>
<proteinExistence type="predicted"/>
<keyword evidence="4" id="KW-0206">Cytoskeleton</keyword>
<evidence type="ECO:0000256" key="6">
    <source>
        <dbReference type="SAM" id="Coils"/>
    </source>
</evidence>
<dbReference type="InterPro" id="IPR038558">
    <property type="entry name" value="SAS-6_N_sf"/>
</dbReference>
<keyword evidence="2" id="KW-0963">Cytoplasm</keyword>
<dbReference type="PANTHER" id="PTHR44281">
    <property type="entry name" value="SPINDLE ASSEMBLY ABNORMAL PROTEIN 6 HOMOLOG"/>
    <property type="match status" value="1"/>
</dbReference>
<dbReference type="GO" id="GO:0005813">
    <property type="term" value="C:centrosome"/>
    <property type="evidence" value="ECO:0007669"/>
    <property type="project" value="UniProtKB-SubCell"/>
</dbReference>
<dbReference type="AlphaFoldDB" id="A0A226E5G7"/>
<evidence type="ECO:0000256" key="3">
    <source>
        <dbReference type="ARBA" id="ARBA00023054"/>
    </source>
</evidence>
<dbReference type="InterPro" id="IPR032396">
    <property type="entry name" value="SAS-6_N"/>
</dbReference>
<keyword evidence="10" id="KW-1185">Reference proteome</keyword>
<keyword evidence="5" id="KW-0131">Cell cycle</keyword>
<evidence type="ECO:0000256" key="5">
    <source>
        <dbReference type="ARBA" id="ARBA00023306"/>
    </source>
</evidence>
<feature type="region of interest" description="Disordered" evidence="7">
    <location>
        <begin position="36"/>
        <end position="65"/>
    </location>
</feature>
<keyword evidence="3 6" id="KW-0175">Coiled coil</keyword>
<dbReference type="GO" id="GO:0007099">
    <property type="term" value="P:centriole replication"/>
    <property type="evidence" value="ECO:0007669"/>
    <property type="project" value="TreeGrafter"/>
</dbReference>
<feature type="coiled-coil region" evidence="6">
    <location>
        <begin position="323"/>
        <end position="511"/>
    </location>
</feature>
<feature type="compositionally biased region" description="Basic and acidic residues" evidence="7">
    <location>
        <begin position="663"/>
        <end position="676"/>
    </location>
</feature>
<evidence type="ECO:0000313" key="10">
    <source>
        <dbReference type="Proteomes" id="UP000198287"/>
    </source>
</evidence>
<dbReference type="Pfam" id="PF16531">
    <property type="entry name" value="SAS-6_N"/>
    <property type="match status" value="1"/>
</dbReference>
<accession>A0A226E5G7</accession>
<organism evidence="9 10">
    <name type="scientific">Folsomia candida</name>
    <name type="common">Springtail</name>
    <dbReference type="NCBI Taxonomy" id="158441"/>
    <lineage>
        <taxon>Eukaryota</taxon>
        <taxon>Metazoa</taxon>
        <taxon>Ecdysozoa</taxon>
        <taxon>Arthropoda</taxon>
        <taxon>Hexapoda</taxon>
        <taxon>Collembola</taxon>
        <taxon>Entomobryomorpha</taxon>
        <taxon>Isotomoidea</taxon>
        <taxon>Isotomidae</taxon>
        <taxon>Proisotominae</taxon>
        <taxon>Folsomia</taxon>
    </lineage>
</organism>
<feature type="domain" description="Spindle assembly abnormal protein 6 N-terminal" evidence="8">
    <location>
        <begin position="80"/>
        <end position="184"/>
    </location>
</feature>
<feature type="compositionally biased region" description="Polar residues" evidence="7">
    <location>
        <begin position="548"/>
        <end position="588"/>
    </location>
</feature>
<dbReference type="EMBL" id="LNIX01000007">
    <property type="protein sequence ID" value="OXA52207.1"/>
    <property type="molecule type" value="Genomic_DNA"/>
</dbReference>
<sequence>MPPISSSNTTSDSTISKFTKILPLSIRKDGSLASFSAVSDSSASGGGRRSSSPHRPQGESKENVRVTLTYPSPACGAMNPHKDITLRLTNDENPGFFYHLKITEADFPELKSQQGLLVDFYGFPNQLVTLLERCDGNYGGEDGSSFGGGGGAKFVMVMKIGSHAIVLDIVESNPFKYLCHLSLHINAGTDGEVKKYLCDVTSGLKKDYELLRDKYNHLMSSMESESARMKEQMDVKNGEIGHLRDQLHAQANSLSTKHFQDMTQEKEKLLKLQSELAAKFEYERSEMERRHSITNSTVEERISCLETENRDLLQSKYKSETALQDAANKIKHFEDDLKLLQQEITLLRKQNDKLDHDYHEKQSLSTNLHNRVTNLESELREKQITLEKNHEQIMQLSETKKTLEDHATAMVNEVERVKNVNKMVSAELIKANEIIKKLQDDIRTLNSKTKLQTQVTTEQERVITDRDKAINDLEATISSLTASLSTAKADVDKLTKSEQDADVKIQELEKTITSNENMISWLNKQLNEFQGLSNLSKFRQNLAMSANSQLGQHQNNPSPIAHSTSTGPTMSNNNEPAHSKMYSATNNEGSGGRRFGAAFSASNQSQNTLLNGTPSWMHIYQSTSTPLDDDLSSRLEKVATNPGLGMNYNDLKSRFADPYETELMNKDGKKETDDATTKPTKNHPSRTPTWARGRGGRVTLDLTAGKAGALRR</sequence>
<feature type="region of interest" description="Disordered" evidence="7">
    <location>
        <begin position="663"/>
        <end position="712"/>
    </location>
</feature>
<evidence type="ECO:0000256" key="4">
    <source>
        <dbReference type="ARBA" id="ARBA00023212"/>
    </source>
</evidence>
<comment type="caution">
    <text evidence="9">The sequence shown here is derived from an EMBL/GenBank/DDBJ whole genome shotgun (WGS) entry which is preliminary data.</text>
</comment>
<gene>
    <name evidence="9" type="ORF">Fcan01_13739</name>
</gene>
<dbReference type="GO" id="GO:0005814">
    <property type="term" value="C:centriole"/>
    <property type="evidence" value="ECO:0007669"/>
    <property type="project" value="TreeGrafter"/>
</dbReference>
<evidence type="ECO:0000256" key="2">
    <source>
        <dbReference type="ARBA" id="ARBA00022490"/>
    </source>
</evidence>
<dbReference type="OMA" id="KHDSMES"/>
<evidence type="ECO:0000313" key="9">
    <source>
        <dbReference type="EMBL" id="OXA52207.1"/>
    </source>
</evidence>
<feature type="region of interest" description="Disordered" evidence="7">
    <location>
        <begin position="548"/>
        <end position="589"/>
    </location>
</feature>